<feature type="disulfide bond" evidence="15">
    <location>
        <begin position="133"/>
        <end position="142"/>
    </location>
</feature>
<evidence type="ECO:0000313" key="25">
    <source>
        <dbReference type="EMBL" id="KAJ8416473.1"/>
    </source>
</evidence>
<organism evidence="25 26">
    <name type="scientific">Aldrovandia affinis</name>
    <dbReference type="NCBI Taxonomy" id="143900"/>
    <lineage>
        <taxon>Eukaryota</taxon>
        <taxon>Metazoa</taxon>
        <taxon>Chordata</taxon>
        <taxon>Craniata</taxon>
        <taxon>Vertebrata</taxon>
        <taxon>Euteleostomi</taxon>
        <taxon>Actinopterygii</taxon>
        <taxon>Neopterygii</taxon>
        <taxon>Teleostei</taxon>
        <taxon>Notacanthiformes</taxon>
        <taxon>Halosauridae</taxon>
        <taxon>Aldrovandia</taxon>
    </lineage>
</organism>
<keyword evidence="3 15" id="KW-0245">EGF-like domain</keyword>
<dbReference type="CDD" id="cd00108">
    <property type="entry name" value="KR"/>
    <property type="match status" value="1"/>
</dbReference>
<dbReference type="Gene3D" id="2.10.25.10">
    <property type="entry name" value="Laminin"/>
    <property type="match status" value="2"/>
</dbReference>
<comment type="subcellular location">
    <subcellularLocation>
        <location evidence="1">Secreted</location>
    </subcellularLocation>
</comment>
<evidence type="ECO:0000256" key="18">
    <source>
        <dbReference type="SAM" id="MobiDB-lite"/>
    </source>
</evidence>
<dbReference type="GO" id="GO:0005615">
    <property type="term" value="C:extracellular space"/>
    <property type="evidence" value="ECO:0007669"/>
    <property type="project" value="TreeGrafter"/>
</dbReference>
<feature type="domain" description="EGF-like" evidence="20">
    <location>
        <begin position="105"/>
        <end position="143"/>
    </location>
</feature>
<proteinExistence type="predicted"/>
<feature type="region of interest" description="Disordered" evidence="18">
    <location>
        <begin position="323"/>
        <end position="347"/>
    </location>
</feature>
<name>A0AAD7X196_9TELE</name>
<feature type="disulfide bond" evidence="15">
    <location>
        <begin position="195"/>
        <end position="212"/>
    </location>
</feature>
<dbReference type="InterPro" id="IPR001254">
    <property type="entry name" value="Trypsin_dom"/>
</dbReference>
<evidence type="ECO:0000256" key="11">
    <source>
        <dbReference type="ARBA" id="ARBA00023157"/>
    </source>
</evidence>
<dbReference type="Pfam" id="PF00089">
    <property type="entry name" value="Trypsin"/>
    <property type="match status" value="1"/>
</dbReference>
<protein>
    <recommendedName>
        <fullName evidence="14">trypsin</fullName>
        <ecNumber evidence="14">3.4.21.4</ecNumber>
    </recommendedName>
</protein>
<dbReference type="CDD" id="cd00061">
    <property type="entry name" value="FN1"/>
    <property type="match status" value="1"/>
</dbReference>
<dbReference type="PROSITE" id="PS01186">
    <property type="entry name" value="EGF_2"/>
    <property type="match status" value="2"/>
</dbReference>
<dbReference type="Gene3D" id="2.40.20.10">
    <property type="entry name" value="Plasminogen Kringle 4"/>
    <property type="match status" value="1"/>
</dbReference>
<keyword evidence="5" id="KW-0645">Protease</keyword>
<feature type="disulfide bond" evidence="15">
    <location>
        <begin position="114"/>
        <end position="131"/>
    </location>
</feature>
<feature type="domain" description="Fibronectin type-II" evidence="24">
    <location>
        <begin position="45"/>
        <end position="91"/>
    </location>
</feature>
<dbReference type="GO" id="GO:0005509">
    <property type="term" value="F:calcium ion binding"/>
    <property type="evidence" value="ECO:0007669"/>
    <property type="project" value="InterPro"/>
</dbReference>
<dbReference type="InterPro" id="IPR043504">
    <property type="entry name" value="Peptidase_S1_PA_chymotrypsin"/>
</dbReference>
<feature type="domain" description="EGF-like" evidence="20">
    <location>
        <begin position="186"/>
        <end position="224"/>
    </location>
</feature>
<evidence type="ECO:0000259" key="21">
    <source>
        <dbReference type="PROSITE" id="PS50070"/>
    </source>
</evidence>
<dbReference type="Pfam" id="PF00008">
    <property type="entry name" value="EGF"/>
    <property type="match status" value="1"/>
</dbReference>
<dbReference type="InterPro" id="IPR000742">
    <property type="entry name" value="EGF"/>
</dbReference>
<dbReference type="PANTHER" id="PTHR24264:SF43">
    <property type="entry name" value="HEPATOCYTE GROWTH FACTOR ACTIVATOR"/>
    <property type="match status" value="1"/>
</dbReference>
<evidence type="ECO:0000256" key="17">
    <source>
        <dbReference type="PROSITE-ProRule" id="PRU00479"/>
    </source>
</evidence>
<gene>
    <name evidence="25" type="ORF">AAFF_G00357610</name>
</gene>
<keyword evidence="7" id="KW-0677">Repeat</keyword>
<evidence type="ECO:0000256" key="2">
    <source>
        <dbReference type="ARBA" id="ARBA00022525"/>
    </source>
</evidence>
<dbReference type="PRINTS" id="PR00018">
    <property type="entry name" value="KRINGLE"/>
</dbReference>
<feature type="domain" description="Kringle" evidence="21">
    <location>
        <begin position="230"/>
        <end position="312"/>
    </location>
</feature>
<comment type="caution">
    <text evidence="17">Lacks conserved residue(s) required for the propagation of feature annotation.</text>
</comment>
<evidence type="ECO:0000256" key="12">
    <source>
        <dbReference type="ARBA" id="ARBA00023180"/>
    </source>
</evidence>
<keyword evidence="2" id="KW-0964">Secreted</keyword>
<evidence type="ECO:0000256" key="13">
    <source>
        <dbReference type="ARBA" id="ARBA00036320"/>
    </source>
</evidence>
<keyword evidence="11 15" id="KW-1015">Disulfide bond</keyword>
<keyword evidence="6 19" id="KW-0732">Signal</keyword>
<keyword evidence="4 16" id="KW-0420">Kringle</keyword>
<keyword evidence="9" id="KW-0720">Serine protease</keyword>
<dbReference type="PROSITE" id="PS00022">
    <property type="entry name" value="EGF_1"/>
    <property type="match status" value="2"/>
</dbReference>
<evidence type="ECO:0000256" key="4">
    <source>
        <dbReference type="ARBA" id="ARBA00022572"/>
    </source>
</evidence>
<evidence type="ECO:0000256" key="8">
    <source>
        <dbReference type="ARBA" id="ARBA00022801"/>
    </source>
</evidence>
<evidence type="ECO:0000259" key="20">
    <source>
        <dbReference type="PROSITE" id="PS50026"/>
    </source>
</evidence>
<dbReference type="PROSITE" id="PS00021">
    <property type="entry name" value="KRINGLE_1"/>
    <property type="match status" value="1"/>
</dbReference>
<feature type="signal peptide" evidence="19">
    <location>
        <begin position="1"/>
        <end position="16"/>
    </location>
</feature>
<evidence type="ECO:0000313" key="26">
    <source>
        <dbReference type="Proteomes" id="UP001221898"/>
    </source>
</evidence>
<dbReference type="Proteomes" id="UP001221898">
    <property type="component" value="Unassembled WGS sequence"/>
</dbReference>
<dbReference type="SMART" id="SM00020">
    <property type="entry name" value="Tryp_SPc"/>
    <property type="match status" value="1"/>
</dbReference>
<dbReference type="AlphaFoldDB" id="A0AAD7X196"/>
<dbReference type="PROSITE" id="PS50026">
    <property type="entry name" value="EGF_3"/>
    <property type="match status" value="2"/>
</dbReference>
<dbReference type="Gene3D" id="2.10.10.10">
    <property type="entry name" value="Fibronectin, type II, collagen-binding"/>
    <property type="match status" value="1"/>
</dbReference>
<dbReference type="PROSITE" id="PS01253">
    <property type="entry name" value="FN1_1"/>
    <property type="match status" value="1"/>
</dbReference>
<reference evidence="25" key="1">
    <citation type="journal article" date="2023" name="Science">
        <title>Genome structures resolve the early diversification of teleost fishes.</title>
        <authorList>
            <person name="Parey E."/>
            <person name="Louis A."/>
            <person name="Montfort J."/>
            <person name="Bouchez O."/>
            <person name="Roques C."/>
            <person name="Iampietro C."/>
            <person name="Lluch J."/>
            <person name="Castinel A."/>
            <person name="Donnadieu C."/>
            <person name="Desvignes T."/>
            <person name="Floi Bucao C."/>
            <person name="Jouanno E."/>
            <person name="Wen M."/>
            <person name="Mejri S."/>
            <person name="Dirks R."/>
            <person name="Jansen H."/>
            <person name="Henkel C."/>
            <person name="Chen W.J."/>
            <person name="Zahm M."/>
            <person name="Cabau C."/>
            <person name="Klopp C."/>
            <person name="Thompson A.W."/>
            <person name="Robinson-Rechavi M."/>
            <person name="Braasch I."/>
            <person name="Lecointre G."/>
            <person name="Bobe J."/>
            <person name="Postlethwait J.H."/>
            <person name="Berthelot C."/>
            <person name="Roest Crollius H."/>
            <person name="Guiguen Y."/>
        </authorList>
    </citation>
    <scope>NUCLEOTIDE SEQUENCE</scope>
    <source>
        <strain evidence="25">NC1722</strain>
    </source>
</reference>
<dbReference type="CDD" id="cd00062">
    <property type="entry name" value="FN2"/>
    <property type="match status" value="1"/>
</dbReference>
<dbReference type="PROSITE" id="PS00134">
    <property type="entry name" value="TRYPSIN_HIS"/>
    <property type="match status" value="1"/>
</dbReference>
<dbReference type="PROSITE" id="PS50240">
    <property type="entry name" value="TRYPSIN_DOM"/>
    <property type="match status" value="1"/>
</dbReference>
<feature type="disulfide bond" evidence="15">
    <location>
        <begin position="214"/>
        <end position="223"/>
    </location>
</feature>
<dbReference type="SUPFAM" id="SSF57440">
    <property type="entry name" value="Kringle-like"/>
    <property type="match status" value="2"/>
</dbReference>
<dbReference type="InterPro" id="IPR000562">
    <property type="entry name" value="FN_type2_dom"/>
</dbReference>
<dbReference type="Gene3D" id="2.40.10.10">
    <property type="entry name" value="Trypsin-like serine proteases"/>
    <property type="match status" value="2"/>
</dbReference>
<sequence length="598" mass="67115">MRMTVIILILLPCAFSLKTRMVPPGHEVLNSRKVESETYSKVLTVDGKECKFPFRYGGSVYHRCIQRQYSRLWCSTTYNFDRDHLWGYCAPETNHASRLFIFPVNNDSCRENPCQNGGLCSNVPHSQSFECTCPEGYTGRLCIEEKCFEEVHLRYYDTGESWGRIHSRNVEQCTCTNGGIQCERVRYTVCTSNPCQNEGACRLIISTGEAVCSCRFGFTGQHCSITPNAECYENNATDYRGTVSTTLSGARCLPWNSDLLNDELHLDNVDNPALLGLGEHAFCRNPDEDEIPWCYTMKETEISWEYCDISRCRVAFTMSRRVVSSDGPPPPSPKPAKPSRAPVCGKRHKKRIQRGRILGGHSALPGAHPWVAALYIGNSFCAGTLITSCWLLSAAHCFLGSPPLSTVRVVLGQHYFNDTGPNAKSYGIEKYVFPDQFSVYNPTLHDIVLIKLKKDNGRCAKKGQFVRTICLPGKDVTFPDYHCCQIMGWGHMYEKANEYTKHLMEATVHIVPFEQCSRPDVYGAEVTSNMLCAGSHRCIDACQQGDSGGPLECVKNGLHYLYGIISWGDGCGRNKKPGVYTKVSNYIDWINRVIKPKS</sequence>
<dbReference type="GO" id="GO:0007596">
    <property type="term" value="P:blood coagulation"/>
    <property type="evidence" value="ECO:0007669"/>
    <property type="project" value="TreeGrafter"/>
</dbReference>
<keyword evidence="26" id="KW-1185">Reference proteome</keyword>
<evidence type="ECO:0000256" key="10">
    <source>
        <dbReference type="ARBA" id="ARBA00023145"/>
    </source>
</evidence>
<dbReference type="PROSITE" id="PS50070">
    <property type="entry name" value="KRINGLE_2"/>
    <property type="match status" value="1"/>
</dbReference>
<dbReference type="SUPFAM" id="SSF57603">
    <property type="entry name" value="FnI-like domain"/>
    <property type="match status" value="1"/>
</dbReference>
<dbReference type="SMART" id="SM00179">
    <property type="entry name" value="EGF_CA"/>
    <property type="match status" value="1"/>
</dbReference>
<dbReference type="PANTHER" id="PTHR24264">
    <property type="entry name" value="TRYPSIN-RELATED"/>
    <property type="match status" value="1"/>
</dbReference>
<evidence type="ECO:0000259" key="24">
    <source>
        <dbReference type="PROSITE" id="PS51092"/>
    </source>
</evidence>
<dbReference type="Pfam" id="PF00040">
    <property type="entry name" value="fn2"/>
    <property type="match status" value="1"/>
</dbReference>
<evidence type="ECO:0000256" key="5">
    <source>
        <dbReference type="ARBA" id="ARBA00022670"/>
    </source>
</evidence>
<dbReference type="PRINTS" id="PR00722">
    <property type="entry name" value="CHYMOTRYPSIN"/>
</dbReference>
<dbReference type="EMBL" id="JAINUG010000006">
    <property type="protein sequence ID" value="KAJ8416473.1"/>
    <property type="molecule type" value="Genomic_DNA"/>
</dbReference>
<dbReference type="InterPro" id="IPR001314">
    <property type="entry name" value="Peptidase_S1A"/>
</dbReference>
<dbReference type="InterPro" id="IPR018056">
    <property type="entry name" value="Kringle_CS"/>
</dbReference>
<keyword evidence="12" id="KW-0325">Glycoprotein</keyword>
<dbReference type="PROSITE" id="PS51091">
    <property type="entry name" value="FN1_2"/>
    <property type="match status" value="1"/>
</dbReference>
<evidence type="ECO:0000256" key="15">
    <source>
        <dbReference type="PROSITE-ProRule" id="PRU00076"/>
    </source>
</evidence>
<dbReference type="SMART" id="SM00059">
    <property type="entry name" value="FN2"/>
    <property type="match status" value="1"/>
</dbReference>
<keyword evidence="8" id="KW-0378">Hydrolase</keyword>
<dbReference type="PROSITE" id="PS00023">
    <property type="entry name" value="FN2_1"/>
    <property type="match status" value="1"/>
</dbReference>
<dbReference type="SMART" id="SM00181">
    <property type="entry name" value="EGF"/>
    <property type="match status" value="2"/>
</dbReference>
<evidence type="ECO:0000256" key="9">
    <source>
        <dbReference type="ARBA" id="ARBA00022825"/>
    </source>
</evidence>
<dbReference type="InterPro" id="IPR050127">
    <property type="entry name" value="Serine_Proteases_S1"/>
</dbReference>
<evidence type="ECO:0000256" key="3">
    <source>
        <dbReference type="ARBA" id="ARBA00022536"/>
    </source>
</evidence>
<dbReference type="InterPro" id="IPR036943">
    <property type="entry name" value="FN_type2_sf"/>
</dbReference>
<dbReference type="InterPro" id="IPR013806">
    <property type="entry name" value="Kringle-like"/>
</dbReference>
<dbReference type="Pfam" id="PF00051">
    <property type="entry name" value="Kringle"/>
    <property type="match status" value="1"/>
</dbReference>
<comment type="catalytic activity">
    <reaction evidence="13">
        <text>Preferential cleavage: Arg-|-Xaa, Lys-|-Xaa.</text>
        <dbReference type="EC" id="3.4.21.4"/>
    </reaction>
</comment>
<dbReference type="CDD" id="cd00190">
    <property type="entry name" value="Tryp_SPc"/>
    <property type="match status" value="1"/>
</dbReference>
<dbReference type="CDD" id="cd00054">
    <property type="entry name" value="EGF_CA"/>
    <property type="match status" value="1"/>
</dbReference>
<accession>A0AAD7X196</accession>
<evidence type="ECO:0000256" key="19">
    <source>
        <dbReference type="SAM" id="SignalP"/>
    </source>
</evidence>
<keyword evidence="10" id="KW-0865">Zymogen</keyword>
<dbReference type="EC" id="3.4.21.4" evidence="14"/>
<dbReference type="SUPFAM" id="SSF50494">
    <property type="entry name" value="Trypsin-like serine proteases"/>
    <property type="match status" value="1"/>
</dbReference>
<evidence type="ECO:0000256" key="6">
    <source>
        <dbReference type="ARBA" id="ARBA00022729"/>
    </source>
</evidence>
<dbReference type="GO" id="GO:0031638">
    <property type="term" value="P:zymogen activation"/>
    <property type="evidence" value="ECO:0007669"/>
    <property type="project" value="TreeGrafter"/>
</dbReference>
<feature type="chain" id="PRO_5042255072" description="trypsin" evidence="19">
    <location>
        <begin position="17"/>
        <end position="598"/>
    </location>
</feature>
<evidence type="ECO:0000256" key="7">
    <source>
        <dbReference type="ARBA" id="ARBA00022737"/>
    </source>
</evidence>
<evidence type="ECO:0000259" key="23">
    <source>
        <dbReference type="PROSITE" id="PS51091"/>
    </source>
</evidence>
<comment type="caution">
    <text evidence="25">The sequence shown here is derived from an EMBL/GenBank/DDBJ whole genome shotgun (WGS) entry which is preliminary data.</text>
</comment>
<dbReference type="InterPro" id="IPR018114">
    <property type="entry name" value="TRYPSIN_HIS"/>
</dbReference>
<dbReference type="SMART" id="SM00058">
    <property type="entry name" value="FN1"/>
    <property type="match status" value="1"/>
</dbReference>
<dbReference type="SMART" id="SM00130">
    <property type="entry name" value="KR"/>
    <property type="match status" value="1"/>
</dbReference>
<dbReference type="PROSITE" id="PS51092">
    <property type="entry name" value="FN2_2"/>
    <property type="match status" value="1"/>
</dbReference>
<feature type="domain" description="Fibronectin type-I" evidence="23">
    <location>
        <begin position="145"/>
        <end position="185"/>
    </location>
</feature>
<dbReference type="GO" id="GO:0004252">
    <property type="term" value="F:serine-type endopeptidase activity"/>
    <property type="evidence" value="ECO:0007669"/>
    <property type="project" value="UniProtKB-EC"/>
</dbReference>
<dbReference type="InterPro" id="IPR000083">
    <property type="entry name" value="Fibronectin_type1"/>
</dbReference>
<dbReference type="SUPFAM" id="SSF57196">
    <property type="entry name" value="EGF/Laminin"/>
    <property type="match status" value="1"/>
</dbReference>
<dbReference type="FunFam" id="2.40.20.10:FF:000016">
    <property type="entry name" value="Coagulation factor XII"/>
    <property type="match status" value="1"/>
</dbReference>
<dbReference type="InterPro" id="IPR009003">
    <property type="entry name" value="Peptidase_S1_PA"/>
</dbReference>
<dbReference type="InterPro" id="IPR001881">
    <property type="entry name" value="EGF-like_Ca-bd_dom"/>
</dbReference>
<feature type="compositionally biased region" description="Pro residues" evidence="18">
    <location>
        <begin position="327"/>
        <end position="336"/>
    </location>
</feature>
<dbReference type="FunFam" id="2.40.10.10:FF:000003">
    <property type="entry name" value="Transmembrane serine protease 3"/>
    <property type="match status" value="1"/>
</dbReference>
<dbReference type="PRINTS" id="PR00013">
    <property type="entry name" value="FNTYPEII"/>
</dbReference>
<evidence type="ECO:0000259" key="22">
    <source>
        <dbReference type="PROSITE" id="PS50240"/>
    </source>
</evidence>
<evidence type="ECO:0000256" key="1">
    <source>
        <dbReference type="ARBA" id="ARBA00004613"/>
    </source>
</evidence>
<feature type="domain" description="Peptidase S1" evidence="22">
    <location>
        <begin position="357"/>
        <end position="595"/>
    </location>
</feature>
<dbReference type="FunFam" id="2.10.25.10:FF:000173">
    <property type="entry name" value="Neurogenic locus notch protein 2"/>
    <property type="match status" value="1"/>
</dbReference>
<dbReference type="InterPro" id="IPR038178">
    <property type="entry name" value="Kringle_sf"/>
</dbReference>
<dbReference type="InterPro" id="IPR000001">
    <property type="entry name" value="Kringle"/>
</dbReference>
<evidence type="ECO:0000256" key="14">
    <source>
        <dbReference type="ARBA" id="ARBA00038868"/>
    </source>
</evidence>
<evidence type="ECO:0000256" key="16">
    <source>
        <dbReference type="PROSITE-ProRule" id="PRU00121"/>
    </source>
</evidence>